<accession>A0A7X3FLV1</accession>
<protein>
    <submittedName>
        <fullName evidence="1">Uncharacterized protein</fullName>
    </submittedName>
</protein>
<dbReference type="AlphaFoldDB" id="A0A7X3FLV1"/>
<evidence type="ECO:0000313" key="1">
    <source>
        <dbReference type="EMBL" id="MVP02098.1"/>
    </source>
</evidence>
<dbReference type="Proteomes" id="UP000490800">
    <property type="component" value="Unassembled WGS sequence"/>
</dbReference>
<reference evidence="1 2" key="1">
    <citation type="journal article" date="2019" name="Microorganisms">
        <title>Paenibacillus lutrae sp. nov., A Chitinolytic Species Isolated from A River Otter in Castril Natural Park, Granada, Spain.</title>
        <authorList>
            <person name="Rodriguez M."/>
            <person name="Reina J.C."/>
            <person name="Bejar V."/>
            <person name="Llamas I."/>
        </authorList>
    </citation>
    <scope>NUCLEOTIDE SEQUENCE [LARGE SCALE GENOMIC DNA]</scope>
    <source>
        <strain evidence="1 2">N10</strain>
    </source>
</reference>
<dbReference type="RefSeq" id="WP_157338526.1">
    <property type="nucleotide sequence ID" value="NZ_RHLK01000018.1"/>
</dbReference>
<dbReference type="OrthoDB" id="2866249at2"/>
<comment type="caution">
    <text evidence="1">The sequence shown here is derived from an EMBL/GenBank/DDBJ whole genome shotgun (WGS) entry which is preliminary data.</text>
</comment>
<keyword evidence="2" id="KW-1185">Reference proteome</keyword>
<evidence type="ECO:0000313" key="2">
    <source>
        <dbReference type="Proteomes" id="UP000490800"/>
    </source>
</evidence>
<proteinExistence type="predicted"/>
<sequence>MKFLLRPKKEHYVVLAIRGSELDFMRAEVFIEDMLELAEDDSLDFSLEELLSAIYMDFLSKVRSSSELTHFISTLQQIRKELTPRKKIQRLDEIDDNHLTLQEHAIPDVKMRYCKLNFKMLRKAALRFEVFLMDLNRLDPSFYMTVEELLSLLFMNFIAAIQKGNQSQLIRQMLYMLE</sequence>
<organism evidence="1 2">
    <name type="scientific">Paenibacillus lutrae</name>
    <dbReference type="NCBI Taxonomy" id="2078573"/>
    <lineage>
        <taxon>Bacteria</taxon>
        <taxon>Bacillati</taxon>
        <taxon>Bacillota</taxon>
        <taxon>Bacilli</taxon>
        <taxon>Bacillales</taxon>
        <taxon>Paenibacillaceae</taxon>
        <taxon>Paenibacillus</taxon>
    </lineage>
</organism>
<dbReference type="EMBL" id="RHLK01000018">
    <property type="protein sequence ID" value="MVP02098.1"/>
    <property type="molecule type" value="Genomic_DNA"/>
</dbReference>
<name>A0A7X3FLV1_9BACL</name>
<gene>
    <name evidence="1" type="ORF">EDM21_21700</name>
</gene>